<feature type="compositionally biased region" description="Basic and acidic residues" evidence="8">
    <location>
        <begin position="468"/>
        <end position="485"/>
    </location>
</feature>
<protein>
    <submittedName>
        <fullName evidence="10">Uncharacterized protein LOC109725666 isoform X1</fullName>
    </submittedName>
</protein>
<feature type="compositionally biased region" description="Basic and acidic residues" evidence="8">
    <location>
        <begin position="746"/>
        <end position="789"/>
    </location>
</feature>
<evidence type="ECO:0000313" key="9">
    <source>
        <dbReference type="Proteomes" id="UP000515123"/>
    </source>
</evidence>
<keyword evidence="3" id="KW-0227">DNA damage</keyword>
<feature type="compositionally biased region" description="Polar residues" evidence="8">
    <location>
        <begin position="309"/>
        <end position="326"/>
    </location>
</feature>
<dbReference type="GO" id="GO:0007064">
    <property type="term" value="P:mitotic sister chromatid cohesion"/>
    <property type="evidence" value="ECO:0007669"/>
    <property type="project" value="InterPro"/>
</dbReference>
<reference evidence="10" key="2">
    <citation type="submission" date="2025-08" db="UniProtKB">
        <authorList>
            <consortium name="RefSeq"/>
        </authorList>
    </citation>
    <scope>IDENTIFICATION</scope>
    <source>
        <tissue evidence="10">Leaf</tissue>
    </source>
</reference>
<evidence type="ECO:0000256" key="1">
    <source>
        <dbReference type="ARBA" id="ARBA00004123"/>
    </source>
</evidence>
<feature type="compositionally biased region" description="Basic and acidic residues" evidence="8">
    <location>
        <begin position="402"/>
        <end position="427"/>
    </location>
</feature>
<dbReference type="Proteomes" id="UP000515123">
    <property type="component" value="Linkage group 20"/>
</dbReference>
<dbReference type="Gene3D" id="2.30.30.140">
    <property type="match status" value="1"/>
</dbReference>
<dbReference type="RefSeq" id="XP_020110528.1">
    <property type="nucleotide sequence ID" value="XM_020254939.1"/>
</dbReference>
<dbReference type="GO" id="GO:0005634">
    <property type="term" value="C:nucleus"/>
    <property type="evidence" value="ECO:0007669"/>
    <property type="project" value="UniProtKB-SubCell"/>
</dbReference>
<sequence length="886" mass="96396">MASADKGLEDRLRKIGDRLRSPATSVEELLPLLDRAERLLLKVEQSPSQSMINAIRPAMNALVAEELLRHPNADVRVSVASCASEITRITAPDAPYDDDLMKMVFQRIVEAFEKLDDMSSSLYLKRVSILETVAKVRSCVVMLDLECDDLILHMFRHFLNSIRSNHPENVFSSMETIMTLVIEESEDISAELVSCLLESLKKESKEINPTAFRLAEKVVRNCGVKLNPALIKLVQNTPLSNYSKVVGSLRQENSDATDRTDVNDSGKNASLSPPRENTIADDNKLSERAVSDELPQVSSQLDQVGCPQESDTLANESSQSKMTNGTVPIGNGESVVEPTSPQQKPEQSRRGVESKGTVPETTDDSNNVESAVAKPDSLSDLNAKKMGGRSSNLSTQLTETSDGSRTDNEKETPLVPGSREDHGREADSAQVDGPSDKEAESPMPLDTDNKDHLQLPSSANDGTVYSDPPKRDGSSGSDISDKKGGGDLSSDQLTSSSEGPDSKKASEDLSDSEEKPLRHSGKKGSKKVGEILAGSAVYSEPKTRTRRDKVGSTVKDGVTESSRRQPKSNNKQPKETSESEDAAGELSLKKAGSGSLRNRSGSKRNHGRGTEKISTSKQRKDLDESLVNSMIKVWWPADKAFYDGVVHSYNPSSKKHTIVYNDGDVEILRLKEERWELIEGNTEADEQGGSEDLPRPDASSEMPPSKKAKTSSSRAPKKAKTQTPSSNEFSSMRTGVIPKRKSRSKAVSEDKEETPKGDERSKDETPRRTRKSKDDSSNHSAKSNDDVSRTRSRAKGIALQSGGRSQDETQKKTNKSKDDVASSSKDAAKGKSSAETPTLRQKSKGVPNGSSGKGKLRAQKRASTGKVESQVIGASTGKKRRRKSQS</sequence>
<evidence type="ECO:0000256" key="2">
    <source>
        <dbReference type="ARBA" id="ARBA00022618"/>
    </source>
</evidence>
<feature type="region of interest" description="Disordered" evidence="8">
    <location>
        <begin position="678"/>
        <end position="886"/>
    </location>
</feature>
<dbReference type="SUPFAM" id="SSF48371">
    <property type="entry name" value="ARM repeat"/>
    <property type="match status" value="1"/>
</dbReference>
<dbReference type="GO" id="GO:0000785">
    <property type="term" value="C:chromatin"/>
    <property type="evidence" value="ECO:0007669"/>
    <property type="project" value="TreeGrafter"/>
</dbReference>
<accession>A0A6P5GXK7</accession>
<reference evidence="9" key="1">
    <citation type="journal article" date="2015" name="Nat. Genet.">
        <title>The pineapple genome and the evolution of CAM photosynthesis.</title>
        <authorList>
            <person name="Ming R."/>
            <person name="VanBuren R."/>
            <person name="Wai C.M."/>
            <person name="Tang H."/>
            <person name="Schatz M.C."/>
            <person name="Bowers J.E."/>
            <person name="Lyons E."/>
            <person name="Wang M.L."/>
            <person name="Chen J."/>
            <person name="Biggers E."/>
            <person name="Zhang J."/>
            <person name="Huang L."/>
            <person name="Zhang L."/>
            <person name="Miao W."/>
            <person name="Zhang J."/>
            <person name="Ye Z."/>
            <person name="Miao C."/>
            <person name="Lin Z."/>
            <person name="Wang H."/>
            <person name="Zhou H."/>
            <person name="Yim W.C."/>
            <person name="Priest H.D."/>
            <person name="Zheng C."/>
            <person name="Woodhouse M."/>
            <person name="Edger P.P."/>
            <person name="Guyot R."/>
            <person name="Guo H.B."/>
            <person name="Guo H."/>
            <person name="Zheng G."/>
            <person name="Singh R."/>
            <person name="Sharma A."/>
            <person name="Min X."/>
            <person name="Zheng Y."/>
            <person name="Lee H."/>
            <person name="Gurtowski J."/>
            <person name="Sedlazeck F.J."/>
            <person name="Harkess A."/>
            <person name="McKain M.R."/>
            <person name="Liao Z."/>
            <person name="Fang J."/>
            <person name="Liu J."/>
            <person name="Zhang X."/>
            <person name="Zhang Q."/>
            <person name="Hu W."/>
            <person name="Qin Y."/>
            <person name="Wang K."/>
            <person name="Chen L.Y."/>
            <person name="Shirley N."/>
            <person name="Lin Y.R."/>
            <person name="Liu L.Y."/>
            <person name="Hernandez A.G."/>
            <person name="Wright C.L."/>
            <person name="Bulone V."/>
            <person name="Tuskan G.A."/>
            <person name="Heath K."/>
            <person name="Zee F."/>
            <person name="Moore P.H."/>
            <person name="Sunkar R."/>
            <person name="Leebens-Mack J.H."/>
            <person name="Mockler T."/>
            <person name="Bennetzen J.L."/>
            <person name="Freeling M."/>
            <person name="Sankoff D."/>
            <person name="Paterson A.H."/>
            <person name="Zhu X."/>
            <person name="Yang X."/>
            <person name="Smith J.A."/>
            <person name="Cushman J.C."/>
            <person name="Paull R.E."/>
            <person name="Yu Q."/>
        </authorList>
    </citation>
    <scope>NUCLEOTIDE SEQUENCE [LARGE SCALE GENOMIC DNA]</scope>
    <source>
        <strain evidence="9">cv. F153</strain>
    </source>
</reference>
<keyword evidence="9" id="KW-1185">Reference proteome</keyword>
<gene>
    <name evidence="10" type="primary">LOC109725666</name>
</gene>
<dbReference type="GO" id="GO:0035825">
    <property type="term" value="P:homologous recombination"/>
    <property type="evidence" value="ECO:0007669"/>
    <property type="project" value="UniProtKB-ARBA"/>
</dbReference>
<dbReference type="InterPro" id="IPR039776">
    <property type="entry name" value="Pds5"/>
</dbReference>
<feature type="region of interest" description="Disordered" evidence="8">
    <location>
        <begin position="250"/>
        <end position="282"/>
    </location>
</feature>
<feature type="compositionally biased region" description="Basic and acidic residues" evidence="8">
    <location>
        <begin position="805"/>
        <end position="820"/>
    </location>
</feature>
<evidence type="ECO:0000256" key="5">
    <source>
        <dbReference type="ARBA" id="ARBA00023204"/>
    </source>
</evidence>
<dbReference type="InterPro" id="IPR016024">
    <property type="entry name" value="ARM-type_fold"/>
</dbReference>
<dbReference type="OrthoDB" id="200660at2759"/>
<keyword evidence="4" id="KW-0498">Mitosis</keyword>
<feature type="compositionally biased region" description="Basic and acidic residues" evidence="8">
    <location>
        <begin position="252"/>
        <end position="264"/>
    </location>
</feature>
<dbReference type="GO" id="GO:0051301">
    <property type="term" value="P:cell division"/>
    <property type="evidence" value="ECO:0007669"/>
    <property type="project" value="UniProtKB-KW"/>
</dbReference>
<dbReference type="Pfam" id="PF20168">
    <property type="entry name" value="PDS5"/>
    <property type="match status" value="1"/>
</dbReference>
<dbReference type="AlphaFoldDB" id="A0A6P5GXK7"/>
<evidence type="ECO:0000256" key="4">
    <source>
        <dbReference type="ARBA" id="ARBA00022776"/>
    </source>
</evidence>
<feature type="compositionally biased region" description="Basic and acidic residues" evidence="8">
    <location>
        <begin position="500"/>
        <end position="517"/>
    </location>
</feature>
<comment type="subcellular location">
    <subcellularLocation>
        <location evidence="1">Nucleus</location>
    </subcellularLocation>
</comment>
<evidence type="ECO:0000256" key="6">
    <source>
        <dbReference type="ARBA" id="ARBA00023242"/>
    </source>
</evidence>
<dbReference type="PANTHER" id="PTHR12663:SF3">
    <property type="entry name" value="SISTER CHROMATID COHESION PROTEIN PDS5 HOMOLOG C"/>
    <property type="match status" value="1"/>
</dbReference>
<name>A0A6P5GXK7_ANACO</name>
<dbReference type="GO" id="GO:0006281">
    <property type="term" value="P:DNA repair"/>
    <property type="evidence" value="ECO:0007669"/>
    <property type="project" value="UniProtKB-KW"/>
</dbReference>
<keyword evidence="7" id="KW-0131">Cell cycle</keyword>
<feature type="compositionally biased region" description="Low complexity" evidence="8">
    <location>
        <begin position="821"/>
        <end position="834"/>
    </location>
</feature>
<evidence type="ECO:0000256" key="3">
    <source>
        <dbReference type="ARBA" id="ARBA00022763"/>
    </source>
</evidence>
<dbReference type="GeneID" id="109725666"/>
<dbReference type="CDD" id="cd20404">
    <property type="entry name" value="Tudor_Agenet_AtEML-like"/>
    <property type="match status" value="1"/>
</dbReference>
<evidence type="ECO:0000256" key="7">
    <source>
        <dbReference type="ARBA" id="ARBA00023306"/>
    </source>
</evidence>
<keyword evidence="6" id="KW-0539">Nucleus</keyword>
<keyword evidence="5" id="KW-0234">DNA repair</keyword>
<feature type="compositionally biased region" description="Polar residues" evidence="8">
    <location>
        <begin position="389"/>
        <end position="401"/>
    </location>
</feature>
<proteinExistence type="predicted"/>
<feature type="region of interest" description="Disordered" evidence="8">
    <location>
        <begin position="294"/>
        <end position="622"/>
    </location>
</feature>
<evidence type="ECO:0000313" key="10">
    <source>
        <dbReference type="RefSeq" id="XP_020110528.1"/>
    </source>
</evidence>
<feature type="compositionally biased region" description="Basic residues" evidence="8">
    <location>
        <begin position="877"/>
        <end position="886"/>
    </location>
</feature>
<dbReference type="PANTHER" id="PTHR12663">
    <property type="entry name" value="ANDROGEN INDUCED INHIBITOR OF PROLIFERATION AS3 / PDS5-RELATED"/>
    <property type="match status" value="1"/>
</dbReference>
<evidence type="ECO:0000256" key="8">
    <source>
        <dbReference type="SAM" id="MobiDB-lite"/>
    </source>
</evidence>
<keyword evidence="2" id="KW-0132">Cell division</keyword>
<organism evidence="9 10">
    <name type="scientific">Ananas comosus</name>
    <name type="common">Pineapple</name>
    <name type="synonym">Ananas ananas</name>
    <dbReference type="NCBI Taxonomy" id="4615"/>
    <lineage>
        <taxon>Eukaryota</taxon>
        <taxon>Viridiplantae</taxon>
        <taxon>Streptophyta</taxon>
        <taxon>Embryophyta</taxon>
        <taxon>Tracheophyta</taxon>
        <taxon>Spermatophyta</taxon>
        <taxon>Magnoliopsida</taxon>
        <taxon>Liliopsida</taxon>
        <taxon>Poales</taxon>
        <taxon>Bromeliaceae</taxon>
        <taxon>Bromelioideae</taxon>
        <taxon>Ananas</taxon>
    </lineage>
</organism>
<feature type="compositionally biased region" description="Polar residues" evidence="8">
    <location>
        <begin position="721"/>
        <end position="733"/>
    </location>
</feature>